<organism evidence="2 3">
    <name type="scientific">Leifsonia xyli subsp. cynodontis DSM 46306</name>
    <dbReference type="NCBI Taxonomy" id="1389489"/>
    <lineage>
        <taxon>Bacteria</taxon>
        <taxon>Bacillati</taxon>
        <taxon>Actinomycetota</taxon>
        <taxon>Actinomycetes</taxon>
        <taxon>Micrococcales</taxon>
        <taxon>Microbacteriaceae</taxon>
        <taxon>Leifsonia</taxon>
    </lineage>
</organism>
<evidence type="ECO:0008006" key="4">
    <source>
        <dbReference type="Google" id="ProtNLM"/>
    </source>
</evidence>
<dbReference type="Proteomes" id="UP000016743">
    <property type="component" value="Chromosome"/>
</dbReference>
<accession>U3P282</accession>
<dbReference type="STRING" id="1389489.O159_01340"/>
<evidence type="ECO:0000313" key="3">
    <source>
        <dbReference type="Proteomes" id="UP000016743"/>
    </source>
</evidence>
<dbReference type="PATRIC" id="fig|1389489.3.peg.128"/>
<evidence type="ECO:0000313" key="2">
    <source>
        <dbReference type="EMBL" id="AGW40400.1"/>
    </source>
</evidence>
<protein>
    <recommendedName>
        <fullName evidence="4">Secreted protein</fullName>
    </recommendedName>
</protein>
<name>U3P282_LEIXC</name>
<dbReference type="EMBL" id="CP006734">
    <property type="protein sequence ID" value="AGW40400.1"/>
    <property type="molecule type" value="Genomic_DNA"/>
</dbReference>
<gene>
    <name evidence="2" type="ORF">O159_01340</name>
</gene>
<dbReference type="RefSeq" id="WP_021753847.1">
    <property type="nucleotide sequence ID" value="NC_022438.1"/>
</dbReference>
<dbReference type="Gene3D" id="3.80.10.10">
    <property type="entry name" value="Ribonuclease Inhibitor"/>
    <property type="match status" value="1"/>
</dbReference>
<dbReference type="HOGENOM" id="CLU_2142777_0_0_11"/>
<keyword evidence="3" id="KW-1185">Reference proteome</keyword>
<sequence length="112" mass="12129">MKLIKIVATAAAAAVLGSLGAAPASAVTVVPDVLARVADPALRTCIQEELNDSAIPSQQFLVEWIYSLDCDSRGVKTVAGLEVFPRLTYLNLQNNFKTTGSRISPLWRKCRR</sequence>
<feature type="chain" id="PRO_5004646793" description="Secreted protein" evidence="1">
    <location>
        <begin position="27"/>
        <end position="112"/>
    </location>
</feature>
<evidence type="ECO:0000256" key="1">
    <source>
        <dbReference type="SAM" id="SignalP"/>
    </source>
</evidence>
<dbReference type="InterPro" id="IPR032675">
    <property type="entry name" value="LRR_dom_sf"/>
</dbReference>
<proteinExistence type="predicted"/>
<dbReference type="KEGG" id="lxy:O159_01340"/>
<dbReference type="AlphaFoldDB" id="U3P282"/>
<feature type="signal peptide" evidence="1">
    <location>
        <begin position="1"/>
        <end position="26"/>
    </location>
</feature>
<reference evidence="2 3" key="1">
    <citation type="journal article" date="2013" name="Genome Announc.">
        <title>Complete Genome Sequence of Leifsonia xyli subsp. cynodontis Strain DSM46306, a Gram-Positive Bacterial Pathogen of Grasses.</title>
        <authorList>
            <person name="Monteiro-Vitorello C.B."/>
            <person name="Zerillo M.M."/>
            <person name="Van Sluys M.A."/>
            <person name="Camargo L.E."/>
            <person name="Kitajima J.P."/>
        </authorList>
    </citation>
    <scope>NUCLEOTIDE SEQUENCE [LARGE SCALE GENOMIC DNA]</scope>
    <source>
        <strain evidence="2 3">DSM 46306</strain>
    </source>
</reference>
<keyword evidence="1" id="KW-0732">Signal</keyword>